<sequence>MFTNLLDFDEEKIWSGTILRICLSEKSEFYYTDKVFDLMVFENYTEVMGLGAVIINGYKAGKISFFFPKDAYYDMSLYSVSTKWLQQNLLAILNIEPNKADIFILKSQNVLPFSN</sequence>
<evidence type="ECO:0000313" key="2">
    <source>
        <dbReference type="EMBL" id="QHG10211.1"/>
    </source>
</evidence>
<dbReference type="EMBL" id="CP047226">
    <property type="protein sequence ID" value="QHG10211.1"/>
    <property type="molecule type" value="Genomic_DNA"/>
</dbReference>
<proteinExistence type="predicted"/>
<dbReference type="Pfam" id="PF15572">
    <property type="entry name" value="Imm45"/>
    <property type="match status" value="1"/>
</dbReference>
<protein>
    <recommendedName>
        <fullName evidence="1">Immunity protein 45 domain-containing protein</fullName>
    </recommendedName>
</protein>
<feature type="domain" description="Immunity protein 45" evidence="1">
    <location>
        <begin position="7"/>
        <end position="91"/>
    </location>
</feature>
<evidence type="ECO:0000259" key="1">
    <source>
        <dbReference type="Pfam" id="PF15572"/>
    </source>
</evidence>
<dbReference type="InterPro" id="IPR029077">
    <property type="entry name" value="Imm45"/>
</dbReference>
<name>A0A6P1KFR4_FAUOS</name>
<gene>
    <name evidence="2" type="ORF">GSF12_10195</name>
</gene>
<dbReference type="RefSeq" id="WP_159375365.1">
    <property type="nucleotide sequence ID" value="NZ_JBFTEY010000007.1"/>
</dbReference>
<reference evidence="2" key="1">
    <citation type="journal article" date="2020" name="Microbiol. Resour. Announc.">
        <title>Complete Genome Sequence of Moraxella osloensis Strain YV1, Isolated from an Australian Wastewater Treatment Plant.</title>
        <authorList>
            <person name="Batinovic S."/>
            <person name="Rice D.T.F."/>
            <person name="Seviour R.J."/>
            <person name="Petrovski S."/>
        </authorList>
    </citation>
    <scope>NUCLEOTIDE SEQUENCE</scope>
    <source>
        <strain evidence="2">YV1</strain>
    </source>
</reference>
<organism evidence="2">
    <name type="scientific">Faucicola osloensis</name>
    <name type="common">Moraxella osloensis</name>
    <dbReference type="NCBI Taxonomy" id="34062"/>
    <lineage>
        <taxon>Bacteria</taxon>
        <taxon>Pseudomonadati</taxon>
        <taxon>Pseudomonadota</taxon>
        <taxon>Gammaproteobacteria</taxon>
        <taxon>Moraxellales</taxon>
        <taxon>Moraxellaceae</taxon>
        <taxon>Faucicola</taxon>
    </lineage>
</organism>
<dbReference type="AlphaFoldDB" id="A0A6P1KFR4"/>
<accession>A0A6P1KFR4</accession>